<organism evidence="1 2">
    <name type="scientific">Streptomyces alfalfae</name>
    <dbReference type="NCBI Taxonomy" id="1642299"/>
    <lineage>
        <taxon>Bacteria</taxon>
        <taxon>Bacillati</taxon>
        <taxon>Actinomycetota</taxon>
        <taxon>Actinomycetes</taxon>
        <taxon>Kitasatosporales</taxon>
        <taxon>Streptomycetaceae</taxon>
        <taxon>Streptomyces</taxon>
    </lineage>
</organism>
<proteinExistence type="predicted"/>
<sequence length="60" mass="6905">MTRRCARGHFIPATAEPDACRCVLVPRRLRSYRFGADLWGQGLTVRRKSILTAWPTGRYL</sequence>
<evidence type="ECO:0000313" key="1">
    <source>
        <dbReference type="EMBL" id="QQC89859.1"/>
    </source>
</evidence>
<evidence type="ECO:0000313" key="2">
    <source>
        <dbReference type="Proteomes" id="UP000596130"/>
    </source>
</evidence>
<name>A0A7T4PH02_9ACTN</name>
<dbReference type="AlphaFoldDB" id="A0A7T4PH02"/>
<dbReference type="EMBL" id="CP065959">
    <property type="protein sequence ID" value="QQC89859.1"/>
    <property type="molecule type" value="Genomic_DNA"/>
</dbReference>
<dbReference type="RefSeq" id="WP_198502924.1">
    <property type="nucleotide sequence ID" value="NZ_CP065959.1"/>
</dbReference>
<dbReference type="Proteomes" id="UP000596130">
    <property type="component" value="Chromosome"/>
</dbReference>
<reference evidence="1 2" key="1">
    <citation type="submission" date="2020-12" db="EMBL/GenBank/DDBJ databases">
        <title>Identification and biosynthesis of polyene macrolides produced by Streptomyces alfalfae Men-myco-93-63.</title>
        <authorList>
            <person name="Liu D."/>
            <person name="Li Y."/>
            <person name="Liu L."/>
            <person name="Han X."/>
            <person name="Shen F."/>
        </authorList>
    </citation>
    <scope>NUCLEOTIDE SEQUENCE [LARGE SCALE GENOMIC DNA]</scope>
    <source>
        <strain evidence="1 2">Men-myco-93-63</strain>
    </source>
</reference>
<protein>
    <submittedName>
        <fullName evidence="1">Uncharacterized protein</fullName>
    </submittedName>
</protein>
<accession>A0A7T4PH02</accession>
<gene>
    <name evidence="1" type="ORF">I8755_16630</name>
</gene>